<keyword evidence="1" id="KW-0547">Nucleotide-binding</keyword>
<feature type="region of interest" description="Disordered" evidence="5">
    <location>
        <begin position="120"/>
        <end position="169"/>
    </location>
</feature>
<dbReference type="PANTHER" id="PTHR45766">
    <property type="entry name" value="DNA ANNEALING HELICASE AND ENDONUCLEASE ZRANB3 FAMILY MEMBER"/>
    <property type="match status" value="1"/>
</dbReference>
<evidence type="ECO:0000256" key="5">
    <source>
        <dbReference type="SAM" id="MobiDB-lite"/>
    </source>
</evidence>
<keyword evidence="3 8" id="KW-0347">Helicase</keyword>
<dbReference type="InterPro" id="IPR057342">
    <property type="entry name" value="DEXDc_RapA"/>
</dbReference>
<evidence type="ECO:0000313" key="8">
    <source>
        <dbReference type="EMBL" id="CDZ88173.1"/>
    </source>
</evidence>
<dbReference type="InterPro" id="IPR049730">
    <property type="entry name" value="SNF2/RAD54-like_C"/>
</dbReference>
<dbReference type="InterPro" id="IPR001650">
    <property type="entry name" value="Helicase_C-like"/>
</dbReference>
<dbReference type="InterPro" id="IPR038718">
    <property type="entry name" value="SNF2-like_sf"/>
</dbReference>
<dbReference type="GO" id="GO:0016787">
    <property type="term" value="F:hydrolase activity"/>
    <property type="evidence" value="ECO:0007669"/>
    <property type="project" value="UniProtKB-KW"/>
</dbReference>
<feature type="domain" description="Helicase C-terminal" evidence="7">
    <location>
        <begin position="629"/>
        <end position="793"/>
    </location>
</feature>
<dbReference type="Pfam" id="PF00176">
    <property type="entry name" value="SNF2-rel_dom"/>
    <property type="match status" value="1"/>
</dbReference>
<dbReference type="SMART" id="SM00490">
    <property type="entry name" value="HELICc"/>
    <property type="match status" value="1"/>
</dbReference>
<name>A0A098BHK4_9NOCA</name>
<evidence type="ECO:0000313" key="9">
    <source>
        <dbReference type="Proteomes" id="UP000042997"/>
    </source>
</evidence>
<feature type="compositionally biased region" description="Low complexity" evidence="5">
    <location>
        <begin position="151"/>
        <end position="166"/>
    </location>
</feature>
<dbReference type="PROSITE" id="PS51192">
    <property type="entry name" value="HELICASE_ATP_BIND_1"/>
    <property type="match status" value="1"/>
</dbReference>
<dbReference type="PROSITE" id="PS51194">
    <property type="entry name" value="HELICASE_CTER"/>
    <property type="match status" value="1"/>
</dbReference>
<dbReference type="PANTHER" id="PTHR45766:SF6">
    <property type="entry name" value="SWI_SNF-RELATED MATRIX-ASSOCIATED ACTIN-DEPENDENT REGULATOR OF CHROMATIN SUBFAMILY A-LIKE PROTEIN 1"/>
    <property type="match status" value="1"/>
</dbReference>
<dbReference type="GO" id="GO:0005524">
    <property type="term" value="F:ATP binding"/>
    <property type="evidence" value="ECO:0007669"/>
    <property type="project" value="UniProtKB-KW"/>
</dbReference>
<gene>
    <name evidence="8" type="ORF">RHRU231_390090</name>
</gene>
<dbReference type="SMART" id="SM00487">
    <property type="entry name" value="DEXDc"/>
    <property type="match status" value="1"/>
</dbReference>
<dbReference type="EMBL" id="CCSD01000049">
    <property type="protein sequence ID" value="CDZ88173.1"/>
    <property type="molecule type" value="Genomic_DNA"/>
</dbReference>
<evidence type="ECO:0000256" key="1">
    <source>
        <dbReference type="ARBA" id="ARBA00022741"/>
    </source>
</evidence>
<reference evidence="8 9" key="1">
    <citation type="journal article" date="2014" name="Genome Announc.">
        <title>Draft Genome Sequence of Propane- and Butane-Oxidizing Actinobacterium Rhodococcus ruber IEGM 231.</title>
        <authorList>
            <person name="Ivshina I.B."/>
            <person name="Kuyukina M.S."/>
            <person name="Krivoruchko A.V."/>
            <person name="Barbe V."/>
            <person name="Fischer C."/>
        </authorList>
    </citation>
    <scope>NUCLEOTIDE SEQUENCE [LARGE SCALE GENOMIC DNA]</scope>
</reference>
<keyword evidence="2" id="KW-0378">Hydrolase</keyword>
<accession>A0A098BHK4</accession>
<protein>
    <submittedName>
        <fullName evidence="8">Helicase domain-containing protein</fullName>
    </submittedName>
</protein>
<dbReference type="RefSeq" id="WP_230831819.1">
    <property type="nucleotide sequence ID" value="NZ_JAJNCM010000034.1"/>
</dbReference>
<dbReference type="InterPro" id="IPR027417">
    <property type="entry name" value="P-loop_NTPase"/>
</dbReference>
<dbReference type="Pfam" id="PF00271">
    <property type="entry name" value="Helicase_C"/>
    <property type="match status" value="1"/>
</dbReference>
<evidence type="ECO:0000259" key="6">
    <source>
        <dbReference type="PROSITE" id="PS51192"/>
    </source>
</evidence>
<dbReference type="CDD" id="cd18011">
    <property type="entry name" value="DEXDc_RapA"/>
    <property type="match status" value="1"/>
</dbReference>
<dbReference type="AlphaFoldDB" id="A0A098BHK4"/>
<organism evidence="8 9">
    <name type="scientific">Rhodococcus ruber</name>
    <dbReference type="NCBI Taxonomy" id="1830"/>
    <lineage>
        <taxon>Bacteria</taxon>
        <taxon>Bacillati</taxon>
        <taxon>Actinomycetota</taxon>
        <taxon>Actinomycetes</taxon>
        <taxon>Mycobacteriales</taxon>
        <taxon>Nocardiaceae</taxon>
        <taxon>Rhodococcus</taxon>
    </lineage>
</organism>
<dbReference type="Proteomes" id="UP000042997">
    <property type="component" value="Unassembled WGS sequence"/>
</dbReference>
<sequence>MPRYKFKWSNLPPALLRDLSDALLEIYDPDAGPADALRTVYGARPTVEFVREAWPTLRESWLRRDKESRHRIVDALQKARNEHGLVKGTRAQMTYLRDLRNSKTLRDIVWAELIEAGEVDRHDEPGPRGAIGTPATHPPTGQRGEDDTVRPRPGARGAEEGAGIIPRNGPVLVDHTRKRVAELSATSNSAEPPALDAAELNVAPGSIIVVRDEEWLVTQAEQGSDGWLVRARGLSELVADSTAAFYSNLDRIEVLDPAKAQVVADGSDGYRNSRLWLEALLRKTPVPYGDQSLAVSTRMLADSLAYQRTAVAKALDPQHIRPRLLIADAVGLGKTLEIGMILSELARRGRGERILVVTPKHVLEQMQHELWCRFALPFVRLDSAGIQKVRQKLPATRNPFTYFKRAIISIDTLKSPRYKAHLERQHWDAVVIDESHNLTNVGTQNNELARVLAPNTEALILASATPHNGREESFAELLRLLDPTVVAPDGSFTREDVERLLIRRHRHHPEVAAEVGGDWAERAEPVHRLVAPSPAEDAVAAELSRTWLHPRSGSSPYSGDTKALFPWTLAKAFLSSPAALAESIRQRRGKLSDSDPRQRAELAALATLDELNARALDETAGKFAALVERLNEIGVGPGSRMRAVVFAERVATLRWLSEHLPKALKLKPENIAMLHGGLSDVEQQEIVDSFKLETSPIRVLVTGDVASEGVNLHAQCHHLIHYDIPWSLIRIEQRNGRIDRYGQKHPPVIASLILEPSDPDFSGDLRVLSRLLERENQAHSTLGDVASLMGKHSVSEEESVIRNVLARKATIDDEVRSVDDILDGEDLDAFFAQFDTAPPSEEHLPEAPRHSLYKDDVTFLDEALHAAFHDAPGNAPAHGGVGWVHHKTHSIAELIPPKDLRQRLGQLPQNYLQQGRVLERLKLATSPSVGDAQLRIAREGNGINGTTWPEAHYLGPLHPVLDWASDRALTALGRNQIFVVRGDVDVPTVLLMGTLTNKRGQLISRVFSTAEFPNLDNPDFCMVETREDLGFLTEDTGLRPGSANPGPVAGAARYQALVPSAVAHAQKAMHMVLAEHESAAERRLAVWRQRADHWHADAERLEMVGAQRTRVGKLAQRIREEQRLAELLAPTQQLVRPLLVIAPADTPVAHDAGGAPSSPTSGKVQ</sequence>
<dbReference type="InterPro" id="IPR014001">
    <property type="entry name" value="Helicase_ATP-bd"/>
</dbReference>
<dbReference type="GO" id="GO:0004386">
    <property type="term" value="F:helicase activity"/>
    <property type="evidence" value="ECO:0007669"/>
    <property type="project" value="UniProtKB-KW"/>
</dbReference>
<dbReference type="Gene3D" id="3.40.50.300">
    <property type="entry name" value="P-loop containing nucleotide triphosphate hydrolases"/>
    <property type="match status" value="1"/>
</dbReference>
<evidence type="ECO:0000256" key="4">
    <source>
        <dbReference type="ARBA" id="ARBA00022840"/>
    </source>
</evidence>
<evidence type="ECO:0000259" key="7">
    <source>
        <dbReference type="PROSITE" id="PS51194"/>
    </source>
</evidence>
<feature type="domain" description="Helicase ATP-binding" evidence="6">
    <location>
        <begin position="315"/>
        <end position="484"/>
    </location>
</feature>
<dbReference type="Gene3D" id="3.40.50.10810">
    <property type="entry name" value="Tandem AAA-ATPase domain"/>
    <property type="match status" value="1"/>
</dbReference>
<proteinExistence type="predicted"/>
<evidence type="ECO:0000256" key="3">
    <source>
        <dbReference type="ARBA" id="ARBA00022806"/>
    </source>
</evidence>
<keyword evidence="4" id="KW-0067">ATP-binding</keyword>
<dbReference type="eggNOG" id="COG0553">
    <property type="taxonomic scope" value="Bacteria"/>
</dbReference>
<evidence type="ECO:0000256" key="2">
    <source>
        <dbReference type="ARBA" id="ARBA00022801"/>
    </source>
</evidence>
<dbReference type="InterPro" id="IPR000330">
    <property type="entry name" value="SNF2_N"/>
</dbReference>
<dbReference type="CDD" id="cd18793">
    <property type="entry name" value="SF2_C_SNF"/>
    <property type="match status" value="1"/>
</dbReference>
<dbReference type="SUPFAM" id="SSF52540">
    <property type="entry name" value="P-loop containing nucleoside triphosphate hydrolases"/>
    <property type="match status" value="2"/>
</dbReference>